<keyword evidence="2" id="KW-1133">Transmembrane helix</keyword>
<dbReference type="AlphaFoldDB" id="A0A2T7P736"/>
<organism evidence="3 4">
    <name type="scientific">Pomacea canaliculata</name>
    <name type="common">Golden apple snail</name>
    <dbReference type="NCBI Taxonomy" id="400727"/>
    <lineage>
        <taxon>Eukaryota</taxon>
        <taxon>Metazoa</taxon>
        <taxon>Spiralia</taxon>
        <taxon>Lophotrochozoa</taxon>
        <taxon>Mollusca</taxon>
        <taxon>Gastropoda</taxon>
        <taxon>Caenogastropoda</taxon>
        <taxon>Architaenioglossa</taxon>
        <taxon>Ampullarioidea</taxon>
        <taxon>Ampullariidae</taxon>
        <taxon>Pomacea</taxon>
    </lineage>
</organism>
<feature type="compositionally biased region" description="Pro residues" evidence="1">
    <location>
        <begin position="458"/>
        <end position="467"/>
    </location>
</feature>
<feature type="region of interest" description="Disordered" evidence="1">
    <location>
        <begin position="144"/>
        <end position="194"/>
    </location>
</feature>
<evidence type="ECO:0000313" key="4">
    <source>
        <dbReference type="Proteomes" id="UP000245119"/>
    </source>
</evidence>
<evidence type="ECO:0000256" key="1">
    <source>
        <dbReference type="SAM" id="MobiDB-lite"/>
    </source>
</evidence>
<accession>A0A2T7P736</accession>
<evidence type="ECO:0000256" key="2">
    <source>
        <dbReference type="SAM" id="Phobius"/>
    </source>
</evidence>
<feature type="region of interest" description="Disordered" evidence="1">
    <location>
        <begin position="426"/>
        <end position="503"/>
    </location>
</feature>
<dbReference type="Proteomes" id="UP000245119">
    <property type="component" value="Linkage Group LG6"/>
</dbReference>
<keyword evidence="2" id="KW-0472">Membrane</keyword>
<feature type="compositionally biased region" description="Polar residues" evidence="1">
    <location>
        <begin position="320"/>
        <end position="329"/>
    </location>
</feature>
<reference evidence="3 4" key="1">
    <citation type="submission" date="2018-04" db="EMBL/GenBank/DDBJ databases">
        <title>The genome of golden apple snail Pomacea canaliculata provides insight into stress tolerance and invasive adaptation.</title>
        <authorList>
            <person name="Liu C."/>
            <person name="Liu B."/>
            <person name="Ren Y."/>
            <person name="Zhang Y."/>
            <person name="Wang H."/>
            <person name="Li S."/>
            <person name="Jiang F."/>
            <person name="Yin L."/>
            <person name="Zhang G."/>
            <person name="Qian W."/>
            <person name="Fan W."/>
        </authorList>
    </citation>
    <scope>NUCLEOTIDE SEQUENCE [LARGE SCALE GENOMIC DNA]</scope>
    <source>
        <strain evidence="3">SZHN2017</strain>
        <tissue evidence="3">Muscle</tissue>
    </source>
</reference>
<feature type="compositionally biased region" description="Basic and acidic residues" evidence="1">
    <location>
        <begin position="480"/>
        <end position="491"/>
    </location>
</feature>
<gene>
    <name evidence="3" type="ORF">C0Q70_11835</name>
</gene>
<feature type="compositionally biased region" description="Polar residues" evidence="1">
    <location>
        <begin position="174"/>
        <end position="194"/>
    </location>
</feature>
<comment type="caution">
    <text evidence="3">The sequence shown here is derived from an EMBL/GenBank/DDBJ whole genome shotgun (WGS) entry which is preliminary data.</text>
</comment>
<sequence>MPVIFSNWSSAETDSGGLAVPCTSANETAATNKETEKGGGQARDFQLLVLYNVVALSLLLAVAGLAYGLSQRRRTKHQEETGRSDEVVINMAATGARSGATSANINSYIDADDCRIRYILEVPQDKVDAPRIDVESSPNDFLYTEVENRPPCLPPSRRMSESTNNRTRSRDMTQKNQEALATTSRHFSEAPNSTEAVAPITPSVDHSLKRRMDDFLYTDMSSPPPCLPSRKMSGQLDVSRTKSLTLPRQKLELPSTKSSYVPELHRALSKVGVAVPGVESSQKTRVTFQNGVEEQSQSAKASSVMAPSVYRMVVKKKPKSQGQMYQNQPDPDIASSPRVERPQKTKSMAPTIMGTSQGPTVRNTLSMEKRRTACPPINTQKAADFDVLIPTKCLTMESTHPYVNQLTPGITSSQESPWIEDKEENDANCVDNASHNTSTDDDYYTEVDDPQEYVTPIPRVPVDPETPSPATEHGYVNVPRADRKSERRTKPDSSLYLDCRKDS</sequence>
<feature type="region of interest" description="Disordered" evidence="1">
    <location>
        <begin position="316"/>
        <end position="360"/>
    </location>
</feature>
<feature type="transmembrane region" description="Helical" evidence="2">
    <location>
        <begin position="49"/>
        <end position="69"/>
    </location>
</feature>
<evidence type="ECO:0000313" key="3">
    <source>
        <dbReference type="EMBL" id="PVD29238.1"/>
    </source>
</evidence>
<feature type="compositionally biased region" description="Polar residues" evidence="1">
    <location>
        <begin position="345"/>
        <end position="360"/>
    </location>
</feature>
<dbReference type="EMBL" id="PZQS01000006">
    <property type="protein sequence ID" value="PVD29238.1"/>
    <property type="molecule type" value="Genomic_DNA"/>
</dbReference>
<protein>
    <submittedName>
        <fullName evidence="3">Uncharacterized protein</fullName>
    </submittedName>
</protein>
<proteinExistence type="predicted"/>
<name>A0A2T7P736_POMCA</name>
<keyword evidence="2" id="KW-0812">Transmembrane</keyword>
<keyword evidence="4" id="KW-1185">Reference proteome</keyword>
<feature type="compositionally biased region" description="Acidic residues" evidence="1">
    <location>
        <begin position="439"/>
        <end position="451"/>
    </location>
</feature>